<evidence type="ECO:0000256" key="2">
    <source>
        <dbReference type="ARBA" id="ARBA00023136"/>
    </source>
</evidence>
<accession>A0ABS9J6E5</accession>
<keyword evidence="6" id="KW-1185">Reference proteome</keyword>
<proteinExistence type="predicted"/>
<comment type="subcellular location">
    <subcellularLocation>
        <location evidence="1">Cell outer membrane</location>
    </subcellularLocation>
</comment>
<gene>
    <name evidence="5" type="ORF">JM658_14025</name>
</gene>
<comment type="caution">
    <text evidence="5">The sequence shown here is derived from an EMBL/GenBank/DDBJ whole genome shotgun (WGS) entry which is preliminary data.</text>
</comment>
<feature type="chain" id="PRO_5046190777" evidence="4">
    <location>
        <begin position="38"/>
        <end position="599"/>
    </location>
</feature>
<dbReference type="SUPFAM" id="SSF56935">
    <property type="entry name" value="Porins"/>
    <property type="match status" value="1"/>
</dbReference>
<keyword evidence="4" id="KW-0732">Signal</keyword>
<name>A0ABS9J6E5_9FLAO</name>
<keyword evidence="3" id="KW-0998">Cell outer membrane</keyword>
<evidence type="ECO:0000313" key="6">
    <source>
        <dbReference type="Proteomes" id="UP000829517"/>
    </source>
</evidence>
<evidence type="ECO:0000256" key="3">
    <source>
        <dbReference type="ARBA" id="ARBA00023237"/>
    </source>
</evidence>
<evidence type="ECO:0000256" key="1">
    <source>
        <dbReference type="ARBA" id="ARBA00004442"/>
    </source>
</evidence>
<keyword evidence="5" id="KW-0675">Receptor</keyword>
<sequence>MQTNQLIRDNDIPRYKMRKNLILSALLILSSSYFVMAQEKENNKEEEDIGTEVVNVVKPYTPTISDANKIQEKPPLNDSITTATKDINYTIFSVPVASTFTPSKGKATGLQKAARERLYNSYLSLGLGNYNTAKLDFYTSRDFNRDESLDLMLNHHSSQGGIDDVALDDKFYDTSLEAYYRKRNRYMSWGVNGGFKHQIYNWYGVPAEIQESVISDIDEKQSYYTAFVGANMQFEDSYFTGGEVYYRRFWDGFSSGENRAVLQPKFQFPVGEELMNLDVEVDYVGGSFDREYANTNDINYSNVFAGVTPSIQILSDKLTLNLGASVVYNQDIENSDGDFFFYPEVDVAYNIVEEYVTAYGGVKGDLQQNSYYDYAQENPYISPTIDITPTDQKYNGFAGVKGRFLPNVGYNLRGSYIKENDKGLYRSNSSHGLDDSGIVNNEGYAYGNSFEVIYDDVTTISVFGEINVDINRNLTMGINGEFADYSSDDEAEAWNLPAIKGSLFGNYSKGKWSAGLNAFYVGERKDLVGNITLPSSQELSIENLDGYFDLNANIGYDITAQWSAFIKANNITGSQYNRLVNYPVQGFQILAGAAYKFDL</sequence>
<dbReference type="Gene3D" id="2.40.170.20">
    <property type="entry name" value="TonB-dependent receptor, beta-barrel domain"/>
    <property type="match status" value="1"/>
</dbReference>
<protein>
    <submittedName>
        <fullName evidence="5">TonB-dependent receptor</fullName>
    </submittedName>
</protein>
<organism evidence="5 6">
    <name type="scientific">Joostella atrarenae</name>
    <dbReference type="NCBI Taxonomy" id="679257"/>
    <lineage>
        <taxon>Bacteria</taxon>
        <taxon>Pseudomonadati</taxon>
        <taxon>Bacteroidota</taxon>
        <taxon>Flavobacteriia</taxon>
        <taxon>Flavobacteriales</taxon>
        <taxon>Flavobacteriaceae</taxon>
        <taxon>Joostella</taxon>
    </lineage>
</organism>
<evidence type="ECO:0000256" key="4">
    <source>
        <dbReference type="SAM" id="SignalP"/>
    </source>
</evidence>
<feature type="signal peptide" evidence="4">
    <location>
        <begin position="1"/>
        <end position="37"/>
    </location>
</feature>
<evidence type="ECO:0000313" key="5">
    <source>
        <dbReference type="EMBL" id="MCF8715950.1"/>
    </source>
</evidence>
<dbReference type="Proteomes" id="UP000829517">
    <property type="component" value="Unassembled WGS sequence"/>
</dbReference>
<dbReference type="InterPro" id="IPR036942">
    <property type="entry name" value="Beta-barrel_TonB_sf"/>
</dbReference>
<keyword evidence="2" id="KW-0472">Membrane</keyword>
<dbReference type="EMBL" id="JAETXX010000011">
    <property type="protein sequence ID" value="MCF8715950.1"/>
    <property type="molecule type" value="Genomic_DNA"/>
</dbReference>
<reference evidence="5 6" key="1">
    <citation type="submission" date="2021-01" db="EMBL/GenBank/DDBJ databases">
        <title>Genome sequencing of Joostella atrarenae M1-2 (= KCTC 23194).</title>
        <authorList>
            <person name="Zakaria M.R."/>
            <person name="Lam M.Q."/>
            <person name="Chong C.S."/>
        </authorList>
    </citation>
    <scope>NUCLEOTIDE SEQUENCE [LARGE SCALE GENOMIC DNA]</scope>
    <source>
        <strain evidence="5 6">M1-2</strain>
    </source>
</reference>